<sequence>MKYLVNYLCLSNCQYLRPEGMRYCSVFLAMVHKLAWKVGKEERGVGGQTKQCIFQGNVLLVGFRVCGYICMLQIIQIWRSRAHVYSAVLYTNRYFYSTTDYYCSRDIPNAIVTSFSCNLVIFKLRTSCPLFVHVFPTNAECVTQVVFLKLLLLLIMLTYQFFCDPL</sequence>
<evidence type="ECO:0000313" key="2">
    <source>
        <dbReference type="EMBL" id="PON39458.1"/>
    </source>
</evidence>
<protein>
    <submittedName>
        <fullName evidence="2">Uncharacterized protein</fullName>
    </submittedName>
</protein>
<keyword evidence="3" id="KW-1185">Reference proteome</keyword>
<keyword evidence="1" id="KW-0812">Transmembrane</keyword>
<proteinExistence type="predicted"/>
<feature type="transmembrane region" description="Helical" evidence="1">
    <location>
        <begin position="142"/>
        <end position="162"/>
    </location>
</feature>
<name>A0A2P5ASC4_PARAD</name>
<dbReference type="Proteomes" id="UP000237105">
    <property type="component" value="Unassembled WGS sequence"/>
</dbReference>
<dbReference type="EMBL" id="JXTB01000465">
    <property type="protein sequence ID" value="PON39458.1"/>
    <property type="molecule type" value="Genomic_DNA"/>
</dbReference>
<comment type="caution">
    <text evidence="2">The sequence shown here is derived from an EMBL/GenBank/DDBJ whole genome shotgun (WGS) entry which is preliminary data.</text>
</comment>
<keyword evidence="1" id="KW-0472">Membrane</keyword>
<dbReference type="AlphaFoldDB" id="A0A2P5ASC4"/>
<reference evidence="3" key="1">
    <citation type="submission" date="2016-06" db="EMBL/GenBank/DDBJ databases">
        <title>Parallel loss of symbiosis genes in relatives of nitrogen-fixing non-legume Parasponia.</title>
        <authorList>
            <person name="Van Velzen R."/>
            <person name="Holmer R."/>
            <person name="Bu F."/>
            <person name="Rutten L."/>
            <person name="Van Zeijl A."/>
            <person name="Liu W."/>
            <person name="Santuari L."/>
            <person name="Cao Q."/>
            <person name="Sharma T."/>
            <person name="Shen D."/>
            <person name="Roswanjaya Y."/>
            <person name="Wardhani T."/>
            <person name="Kalhor M.S."/>
            <person name="Jansen J."/>
            <person name="Van den Hoogen J."/>
            <person name="Gungor B."/>
            <person name="Hartog M."/>
            <person name="Hontelez J."/>
            <person name="Verver J."/>
            <person name="Yang W.-C."/>
            <person name="Schijlen E."/>
            <person name="Repin R."/>
            <person name="Schilthuizen M."/>
            <person name="Schranz E."/>
            <person name="Heidstra R."/>
            <person name="Miyata K."/>
            <person name="Fedorova E."/>
            <person name="Kohlen W."/>
            <person name="Bisseling T."/>
            <person name="Smit S."/>
            <person name="Geurts R."/>
        </authorList>
    </citation>
    <scope>NUCLEOTIDE SEQUENCE [LARGE SCALE GENOMIC DNA]</scope>
    <source>
        <strain evidence="3">cv. WU1-14</strain>
    </source>
</reference>
<evidence type="ECO:0000313" key="3">
    <source>
        <dbReference type="Proteomes" id="UP000237105"/>
    </source>
</evidence>
<keyword evidence="1" id="KW-1133">Transmembrane helix</keyword>
<gene>
    <name evidence="2" type="ORF">PanWU01x14_304910</name>
</gene>
<evidence type="ECO:0000256" key="1">
    <source>
        <dbReference type="SAM" id="Phobius"/>
    </source>
</evidence>
<accession>A0A2P5ASC4</accession>
<organism evidence="2 3">
    <name type="scientific">Parasponia andersonii</name>
    <name type="common">Sponia andersonii</name>
    <dbReference type="NCBI Taxonomy" id="3476"/>
    <lineage>
        <taxon>Eukaryota</taxon>
        <taxon>Viridiplantae</taxon>
        <taxon>Streptophyta</taxon>
        <taxon>Embryophyta</taxon>
        <taxon>Tracheophyta</taxon>
        <taxon>Spermatophyta</taxon>
        <taxon>Magnoliopsida</taxon>
        <taxon>eudicotyledons</taxon>
        <taxon>Gunneridae</taxon>
        <taxon>Pentapetalae</taxon>
        <taxon>rosids</taxon>
        <taxon>fabids</taxon>
        <taxon>Rosales</taxon>
        <taxon>Cannabaceae</taxon>
        <taxon>Parasponia</taxon>
    </lineage>
</organism>